<evidence type="ECO:0000259" key="3">
    <source>
        <dbReference type="Pfam" id="PF00326"/>
    </source>
</evidence>
<sequence length="348" mass="38744">MSGWNLEETGTEKKEGGSNLKRVGLGLLVFFLLAGISAWVTLSEGEGKTREAENMAKGAADELQRDKVVDPFRSTNGKILEKERLNLKSRYSDQVDVYRIVYLSEGVRVAGFLCKPKNHTEKLPAIIYNRGGIVDTAHVTARTLKYLAKLSANKYVVIASQYRGAPGSAGHLSMAGEDVKDVLNLFPLADRLPYVDQNKKVMLGFSRGGMMTYMALKEGVDVQAAATVGGVADLSLLYEQSGDVFRNPLSRLVGDPLLDSKEYQIRSAINWADELRVPLLILHGLDDHTVSPEHSKRLAERMVDLGYEHRLVLVPGGNHYLTNRAQVRDREILNWFDHYLREDGTPME</sequence>
<evidence type="ECO:0000313" key="4">
    <source>
        <dbReference type="EMBL" id="MFC4077055.1"/>
    </source>
</evidence>
<dbReference type="InterPro" id="IPR029058">
    <property type="entry name" value="AB_hydrolase_fold"/>
</dbReference>
<dbReference type="Proteomes" id="UP001595843">
    <property type="component" value="Unassembled WGS sequence"/>
</dbReference>
<protein>
    <submittedName>
        <fullName evidence="4">Alpha/beta hydrolase family protein</fullName>
        <ecNumber evidence="4">3.4.-.-</ecNumber>
    </submittedName>
</protein>
<keyword evidence="2" id="KW-0812">Transmembrane</keyword>
<dbReference type="EMBL" id="JBHSAP010000009">
    <property type="protein sequence ID" value="MFC4077055.1"/>
    <property type="molecule type" value="Genomic_DNA"/>
</dbReference>
<keyword evidence="1 4" id="KW-0378">Hydrolase</keyword>
<feature type="domain" description="Peptidase S9 prolyl oligopeptidase catalytic" evidence="3">
    <location>
        <begin position="150"/>
        <end position="341"/>
    </location>
</feature>
<evidence type="ECO:0000256" key="1">
    <source>
        <dbReference type="ARBA" id="ARBA00022801"/>
    </source>
</evidence>
<comment type="caution">
    <text evidence="4">The sequence shown here is derived from an EMBL/GenBank/DDBJ whole genome shotgun (WGS) entry which is preliminary data.</text>
</comment>
<keyword evidence="5" id="KW-1185">Reference proteome</keyword>
<accession>A0ABV8JFC3</accession>
<dbReference type="PANTHER" id="PTHR42776">
    <property type="entry name" value="SERINE PEPTIDASE S9 FAMILY MEMBER"/>
    <property type="match status" value="1"/>
</dbReference>
<proteinExistence type="predicted"/>
<reference evidence="5" key="1">
    <citation type="journal article" date="2019" name="Int. J. Syst. Evol. Microbiol.">
        <title>The Global Catalogue of Microorganisms (GCM) 10K type strain sequencing project: providing services to taxonomists for standard genome sequencing and annotation.</title>
        <authorList>
            <consortium name="The Broad Institute Genomics Platform"/>
            <consortium name="The Broad Institute Genome Sequencing Center for Infectious Disease"/>
            <person name="Wu L."/>
            <person name="Ma J."/>
        </authorList>
    </citation>
    <scope>NUCLEOTIDE SEQUENCE [LARGE SCALE GENOMIC DNA]</scope>
    <source>
        <strain evidence="5">IBRC-M 10813</strain>
    </source>
</reference>
<feature type="transmembrane region" description="Helical" evidence="2">
    <location>
        <begin position="23"/>
        <end position="42"/>
    </location>
</feature>
<keyword evidence="2" id="KW-0472">Membrane</keyword>
<evidence type="ECO:0000256" key="2">
    <source>
        <dbReference type="SAM" id="Phobius"/>
    </source>
</evidence>
<name>A0ABV8JFC3_9BACL</name>
<dbReference type="Pfam" id="PF00326">
    <property type="entry name" value="Peptidase_S9"/>
    <property type="match status" value="1"/>
</dbReference>
<dbReference type="EC" id="3.4.-.-" evidence="4"/>
<dbReference type="Gene3D" id="3.40.50.1820">
    <property type="entry name" value="alpha/beta hydrolase"/>
    <property type="match status" value="1"/>
</dbReference>
<gene>
    <name evidence="4" type="ORF">ACFOUO_09535</name>
</gene>
<dbReference type="SUPFAM" id="SSF53474">
    <property type="entry name" value="alpha/beta-Hydrolases"/>
    <property type="match status" value="1"/>
</dbReference>
<keyword evidence="2" id="KW-1133">Transmembrane helix</keyword>
<dbReference type="InterPro" id="IPR001375">
    <property type="entry name" value="Peptidase_S9_cat"/>
</dbReference>
<dbReference type="GO" id="GO:0016787">
    <property type="term" value="F:hydrolase activity"/>
    <property type="evidence" value="ECO:0007669"/>
    <property type="project" value="UniProtKB-KW"/>
</dbReference>
<evidence type="ECO:0000313" key="5">
    <source>
        <dbReference type="Proteomes" id="UP001595843"/>
    </source>
</evidence>
<dbReference type="PANTHER" id="PTHR42776:SF27">
    <property type="entry name" value="DIPEPTIDYL PEPTIDASE FAMILY MEMBER 6"/>
    <property type="match status" value="1"/>
</dbReference>
<organism evidence="4 5">
    <name type="scientific">Salinithrix halophila</name>
    <dbReference type="NCBI Taxonomy" id="1485204"/>
    <lineage>
        <taxon>Bacteria</taxon>
        <taxon>Bacillati</taxon>
        <taxon>Bacillota</taxon>
        <taxon>Bacilli</taxon>
        <taxon>Bacillales</taxon>
        <taxon>Thermoactinomycetaceae</taxon>
        <taxon>Salinithrix</taxon>
    </lineage>
</organism>